<gene>
    <name evidence="1" type="ORF">ECE50_021015</name>
</gene>
<dbReference type="OrthoDB" id="9997749at2"/>
<name>A0A3S1CWI1_9BACT</name>
<dbReference type="EMBL" id="RIAR02000001">
    <property type="protein sequence ID" value="NSL89336.1"/>
    <property type="molecule type" value="Genomic_DNA"/>
</dbReference>
<protein>
    <submittedName>
        <fullName evidence="1">Uncharacterized protein</fullName>
    </submittedName>
</protein>
<sequence length="142" mass="15727">MNMNFDLNKLIRNVSKVKLSGGVFGKTCQVIIIIALCFVAIAFIAKNLWISIAAMVFIFIIAFVFLWKLLSFANKNPQAAILDGAEFLVHQQIEYAAKGIPNLSTTPNKVTIGAPISMTEVEKKELDNPDRTETQEKEVPNA</sequence>
<organism evidence="1 2">
    <name type="scientific">Chitinophaga solisilvae</name>
    <dbReference type="NCBI Taxonomy" id="1233460"/>
    <lineage>
        <taxon>Bacteria</taxon>
        <taxon>Pseudomonadati</taxon>
        <taxon>Bacteroidota</taxon>
        <taxon>Chitinophagia</taxon>
        <taxon>Chitinophagales</taxon>
        <taxon>Chitinophagaceae</taxon>
        <taxon>Chitinophaga</taxon>
    </lineage>
</organism>
<dbReference type="AlphaFoldDB" id="A0A3S1CWI1"/>
<proteinExistence type="predicted"/>
<keyword evidence="2" id="KW-1185">Reference proteome</keyword>
<evidence type="ECO:0000313" key="1">
    <source>
        <dbReference type="EMBL" id="NSL89336.1"/>
    </source>
</evidence>
<dbReference type="Proteomes" id="UP000281028">
    <property type="component" value="Unassembled WGS sequence"/>
</dbReference>
<comment type="caution">
    <text evidence="1">The sequence shown here is derived from an EMBL/GenBank/DDBJ whole genome shotgun (WGS) entry which is preliminary data.</text>
</comment>
<accession>A0A3S1CWI1</accession>
<reference evidence="1" key="1">
    <citation type="submission" date="2020-05" db="EMBL/GenBank/DDBJ databases">
        <title>Chitinophaga laudate sp. nov., isolated from a tropical peat swamp.</title>
        <authorList>
            <person name="Goh C.B.S."/>
            <person name="Lee M.S."/>
            <person name="Parimannan S."/>
            <person name="Pasbakhsh P."/>
            <person name="Yule C.M."/>
            <person name="Rajandas H."/>
            <person name="Loke S."/>
            <person name="Croft L."/>
            <person name="Tan J.B.L."/>
        </authorList>
    </citation>
    <scope>NUCLEOTIDE SEQUENCE</scope>
    <source>
        <strain evidence="1">Mgbs1</strain>
    </source>
</reference>
<evidence type="ECO:0000313" key="2">
    <source>
        <dbReference type="Proteomes" id="UP000281028"/>
    </source>
</evidence>